<dbReference type="GO" id="GO:0051607">
    <property type="term" value="P:defense response to virus"/>
    <property type="evidence" value="ECO:0007669"/>
    <property type="project" value="UniProtKB-KW"/>
</dbReference>
<name>A0A829D9Y7_LEPIR</name>
<gene>
    <name evidence="5" type="ORF">LEP1GSC029_0736</name>
</gene>
<dbReference type="SUPFAM" id="SSF109604">
    <property type="entry name" value="HD-domain/PDEase-like"/>
    <property type="match status" value="1"/>
</dbReference>
<dbReference type="NCBIfam" id="TIGR01596">
    <property type="entry name" value="cas3_HD"/>
    <property type="match status" value="1"/>
</dbReference>
<keyword evidence="5" id="KW-0540">Nuclease</keyword>
<evidence type="ECO:0000313" key="5">
    <source>
        <dbReference type="EMBL" id="EMY05815.1"/>
    </source>
</evidence>
<evidence type="ECO:0000313" key="6">
    <source>
        <dbReference type="Proteomes" id="UP000012329"/>
    </source>
</evidence>
<keyword evidence="2" id="KW-0378">Hydrolase</keyword>
<feature type="domain" description="HD Cas3-type" evidence="4">
    <location>
        <begin position="19"/>
        <end position="113"/>
    </location>
</feature>
<keyword evidence="1" id="KW-0479">Metal-binding</keyword>
<keyword evidence="5" id="KW-0255">Endonuclease</keyword>
<dbReference type="GO" id="GO:0016787">
    <property type="term" value="F:hydrolase activity"/>
    <property type="evidence" value="ECO:0007669"/>
    <property type="project" value="UniProtKB-KW"/>
</dbReference>
<protein>
    <submittedName>
        <fullName evidence="5">CRISPR-associated endonuclease Cas3-HD-like protein</fullName>
    </submittedName>
</protein>
<evidence type="ECO:0000256" key="3">
    <source>
        <dbReference type="ARBA" id="ARBA00023118"/>
    </source>
</evidence>
<dbReference type="CDD" id="cd09641">
    <property type="entry name" value="Cas3''_I"/>
    <property type="match status" value="1"/>
</dbReference>
<dbReference type="AlphaFoldDB" id="A0A829D9Y7"/>
<dbReference type="GO" id="GO:0046872">
    <property type="term" value="F:metal ion binding"/>
    <property type="evidence" value="ECO:0007669"/>
    <property type="project" value="UniProtKB-KW"/>
</dbReference>
<accession>A0A829D9Y7</accession>
<comment type="caution">
    <text evidence="5">The sequence shown here is derived from an EMBL/GenBank/DDBJ whole genome shotgun (WGS) entry which is preliminary data.</text>
</comment>
<dbReference type="PROSITE" id="PS51643">
    <property type="entry name" value="HD_CAS3"/>
    <property type="match status" value="1"/>
</dbReference>
<proteinExistence type="predicted"/>
<sequence>MKRNKQSIFIGHILRKDDGNFVEHLLDDHLYSVAELTEKFCEKFGAGTFGYLIGLWHDLGKFKLEFQERIRIRSGHIGEKAHLEGKTAKSVKHSASGAIHCFNKFKQSDIIKN</sequence>
<organism evidence="5 6">
    <name type="scientific">Leptospira interrogans str. 2002000626</name>
    <dbReference type="NCBI Taxonomy" id="996803"/>
    <lineage>
        <taxon>Bacteria</taxon>
        <taxon>Pseudomonadati</taxon>
        <taxon>Spirochaetota</taxon>
        <taxon>Spirochaetia</taxon>
        <taxon>Leptospirales</taxon>
        <taxon>Leptospiraceae</taxon>
        <taxon>Leptospira</taxon>
    </lineage>
</organism>
<dbReference type="InterPro" id="IPR038257">
    <property type="entry name" value="CRISPR-assoc_Cas3_HD_sf"/>
</dbReference>
<evidence type="ECO:0000256" key="2">
    <source>
        <dbReference type="ARBA" id="ARBA00022801"/>
    </source>
</evidence>
<dbReference type="Proteomes" id="UP000012329">
    <property type="component" value="Unassembled WGS sequence"/>
</dbReference>
<dbReference type="EMBL" id="AFJL02000066">
    <property type="protein sequence ID" value="EMY05815.1"/>
    <property type="molecule type" value="Genomic_DNA"/>
</dbReference>
<dbReference type="GO" id="GO:0004519">
    <property type="term" value="F:endonuclease activity"/>
    <property type="evidence" value="ECO:0007669"/>
    <property type="project" value="UniProtKB-KW"/>
</dbReference>
<keyword evidence="3" id="KW-0051">Antiviral defense</keyword>
<dbReference type="InterPro" id="IPR006483">
    <property type="entry name" value="CRISPR-assoc_Cas3_HD"/>
</dbReference>
<evidence type="ECO:0000256" key="1">
    <source>
        <dbReference type="ARBA" id="ARBA00022723"/>
    </source>
</evidence>
<dbReference type="Gene3D" id="1.10.3210.30">
    <property type="match status" value="1"/>
</dbReference>
<evidence type="ECO:0000259" key="4">
    <source>
        <dbReference type="PROSITE" id="PS51643"/>
    </source>
</evidence>
<reference evidence="5 6" key="1">
    <citation type="submission" date="2013-02" db="EMBL/GenBank/DDBJ databases">
        <authorList>
            <person name="Harkins D.M."/>
            <person name="Durkin A.S."/>
            <person name="Brinkac L.M."/>
            <person name="Haft D.H."/>
            <person name="Selengut J.D."/>
            <person name="Sanka R."/>
            <person name="DePew J."/>
            <person name="Purushe J."/>
            <person name="Whelen A.C."/>
            <person name="Vinetz J.M."/>
            <person name="Sutton G.G."/>
            <person name="Nierman W.C."/>
            <person name="Fouts D.E."/>
        </authorList>
    </citation>
    <scope>NUCLEOTIDE SEQUENCE [LARGE SCALE GENOMIC DNA]</scope>
    <source>
        <strain evidence="5 6">2002000626</strain>
    </source>
</reference>